<accession>A0A9D3Y7Y9</accession>
<proteinExistence type="predicted"/>
<feature type="region of interest" description="Disordered" evidence="1">
    <location>
        <begin position="41"/>
        <end position="86"/>
    </location>
</feature>
<reference evidence="2" key="1">
    <citation type="journal article" date="2019" name="bioRxiv">
        <title>The Genome of the Zebra Mussel, Dreissena polymorpha: A Resource for Invasive Species Research.</title>
        <authorList>
            <person name="McCartney M.A."/>
            <person name="Auch B."/>
            <person name="Kono T."/>
            <person name="Mallez S."/>
            <person name="Zhang Y."/>
            <person name="Obille A."/>
            <person name="Becker A."/>
            <person name="Abrahante J.E."/>
            <person name="Garbe J."/>
            <person name="Badalamenti J.P."/>
            <person name="Herman A."/>
            <person name="Mangelson H."/>
            <person name="Liachko I."/>
            <person name="Sullivan S."/>
            <person name="Sone E.D."/>
            <person name="Koren S."/>
            <person name="Silverstein K.A.T."/>
            <person name="Beckman K.B."/>
            <person name="Gohl D.M."/>
        </authorList>
    </citation>
    <scope>NUCLEOTIDE SEQUENCE</scope>
    <source>
        <strain evidence="2">Duluth1</strain>
        <tissue evidence="2">Whole animal</tissue>
    </source>
</reference>
<evidence type="ECO:0000313" key="3">
    <source>
        <dbReference type="Proteomes" id="UP000828390"/>
    </source>
</evidence>
<name>A0A9D3Y7Y9_DREPO</name>
<gene>
    <name evidence="2" type="ORF">DPMN_082983</name>
</gene>
<evidence type="ECO:0000313" key="2">
    <source>
        <dbReference type="EMBL" id="KAH3695523.1"/>
    </source>
</evidence>
<dbReference type="EMBL" id="JAIWYP010000016">
    <property type="protein sequence ID" value="KAH3695523.1"/>
    <property type="molecule type" value="Genomic_DNA"/>
</dbReference>
<evidence type="ECO:0000256" key="1">
    <source>
        <dbReference type="SAM" id="MobiDB-lite"/>
    </source>
</evidence>
<keyword evidence="3" id="KW-1185">Reference proteome</keyword>
<protein>
    <submittedName>
        <fullName evidence="2">Uncharacterized protein</fullName>
    </submittedName>
</protein>
<feature type="region of interest" description="Disordered" evidence="1">
    <location>
        <begin position="1"/>
        <end position="21"/>
    </location>
</feature>
<dbReference type="AlphaFoldDB" id="A0A9D3Y7Y9"/>
<sequence>MGDTRDMFSRQSTGSATTFAPDCSSSLALIRDLYQKLEPQMTKSYRPHVTNVPPLPQRVPSAPRDPQKGGAGTALQSKGSGNLKSTQLVLSAVAELKKRRDRRKISDDAKRLGTSDRQTIDNCTKVVSKSLPNITGTDEIST</sequence>
<dbReference type="Proteomes" id="UP000828390">
    <property type="component" value="Unassembled WGS sequence"/>
</dbReference>
<organism evidence="2 3">
    <name type="scientific">Dreissena polymorpha</name>
    <name type="common">Zebra mussel</name>
    <name type="synonym">Mytilus polymorpha</name>
    <dbReference type="NCBI Taxonomy" id="45954"/>
    <lineage>
        <taxon>Eukaryota</taxon>
        <taxon>Metazoa</taxon>
        <taxon>Spiralia</taxon>
        <taxon>Lophotrochozoa</taxon>
        <taxon>Mollusca</taxon>
        <taxon>Bivalvia</taxon>
        <taxon>Autobranchia</taxon>
        <taxon>Heteroconchia</taxon>
        <taxon>Euheterodonta</taxon>
        <taxon>Imparidentia</taxon>
        <taxon>Neoheterodontei</taxon>
        <taxon>Myida</taxon>
        <taxon>Dreissenoidea</taxon>
        <taxon>Dreissenidae</taxon>
        <taxon>Dreissena</taxon>
    </lineage>
</organism>
<reference evidence="2" key="2">
    <citation type="submission" date="2020-11" db="EMBL/GenBank/DDBJ databases">
        <authorList>
            <person name="McCartney M.A."/>
            <person name="Auch B."/>
            <person name="Kono T."/>
            <person name="Mallez S."/>
            <person name="Becker A."/>
            <person name="Gohl D.M."/>
            <person name="Silverstein K.A.T."/>
            <person name="Koren S."/>
            <person name="Bechman K.B."/>
            <person name="Herman A."/>
            <person name="Abrahante J.E."/>
            <person name="Garbe J."/>
        </authorList>
    </citation>
    <scope>NUCLEOTIDE SEQUENCE</scope>
    <source>
        <strain evidence="2">Duluth1</strain>
        <tissue evidence="2">Whole animal</tissue>
    </source>
</reference>
<comment type="caution">
    <text evidence="2">The sequence shown here is derived from an EMBL/GenBank/DDBJ whole genome shotgun (WGS) entry which is preliminary data.</text>
</comment>
<feature type="compositionally biased region" description="Polar residues" evidence="1">
    <location>
        <begin position="9"/>
        <end position="21"/>
    </location>
</feature>
<feature type="compositionally biased region" description="Polar residues" evidence="1">
    <location>
        <begin position="74"/>
        <end position="86"/>
    </location>
</feature>